<reference evidence="1" key="1">
    <citation type="journal article" date="2020" name="Stud. Mycol.">
        <title>101 Dothideomycetes genomes: a test case for predicting lifestyles and emergence of pathogens.</title>
        <authorList>
            <person name="Haridas S."/>
            <person name="Albert R."/>
            <person name="Binder M."/>
            <person name="Bloem J."/>
            <person name="Labutti K."/>
            <person name="Salamov A."/>
            <person name="Andreopoulos B."/>
            <person name="Baker S."/>
            <person name="Barry K."/>
            <person name="Bills G."/>
            <person name="Bluhm B."/>
            <person name="Cannon C."/>
            <person name="Castanera R."/>
            <person name="Culley D."/>
            <person name="Daum C."/>
            <person name="Ezra D."/>
            <person name="Gonzalez J."/>
            <person name="Henrissat B."/>
            <person name="Kuo A."/>
            <person name="Liang C."/>
            <person name="Lipzen A."/>
            <person name="Lutzoni F."/>
            <person name="Magnuson J."/>
            <person name="Mondo S."/>
            <person name="Nolan M."/>
            <person name="Ohm R."/>
            <person name="Pangilinan J."/>
            <person name="Park H.-J."/>
            <person name="Ramirez L."/>
            <person name="Alfaro M."/>
            <person name="Sun H."/>
            <person name="Tritt A."/>
            <person name="Yoshinaga Y."/>
            <person name="Zwiers L.-H."/>
            <person name="Turgeon B."/>
            <person name="Goodwin S."/>
            <person name="Spatafora J."/>
            <person name="Crous P."/>
            <person name="Grigoriev I."/>
        </authorList>
    </citation>
    <scope>NUCLEOTIDE SEQUENCE</scope>
    <source>
        <strain evidence="1">CBS 109.77</strain>
    </source>
</reference>
<organism evidence="1 2">
    <name type="scientific">Melanomma pulvis-pyrius CBS 109.77</name>
    <dbReference type="NCBI Taxonomy" id="1314802"/>
    <lineage>
        <taxon>Eukaryota</taxon>
        <taxon>Fungi</taxon>
        <taxon>Dikarya</taxon>
        <taxon>Ascomycota</taxon>
        <taxon>Pezizomycotina</taxon>
        <taxon>Dothideomycetes</taxon>
        <taxon>Pleosporomycetidae</taxon>
        <taxon>Pleosporales</taxon>
        <taxon>Melanommataceae</taxon>
        <taxon>Melanomma</taxon>
    </lineage>
</organism>
<dbReference type="Proteomes" id="UP000799757">
    <property type="component" value="Unassembled WGS sequence"/>
</dbReference>
<dbReference type="EMBL" id="MU002022">
    <property type="protein sequence ID" value="KAF2791381.1"/>
    <property type="molecule type" value="Genomic_DNA"/>
</dbReference>
<proteinExistence type="predicted"/>
<name>A0A6A6X573_9PLEO</name>
<keyword evidence="2" id="KW-1185">Reference proteome</keyword>
<dbReference type="AlphaFoldDB" id="A0A6A6X573"/>
<evidence type="ECO:0000313" key="1">
    <source>
        <dbReference type="EMBL" id="KAF2791381.1"/>
    </source>
</evidence>
<protein>
    <submittedName>
        <fullName evidence="1">Uncharacterized protein</fullName>
    </submittedName>
</protein>
<accession>A0A6A6X573</accession>
<gene>
    <name evidence="1" type="ORF">K505DRAFT_363875</name>
</gene>
<dbReference type="Gene3D" id="2.70.50.70">
    <property type="match status" value="1"/>
</dbReference>
<sequence>MSLKIQAAALLDAFTTTVSAHRYVPSIVTAGQAMTKVESGGTVEHPWTTSLDLAKVGDVTTATVDGLSVFKIDHDGLDGTEWATTKLIASNNS</sequence>
<evidence type="ECO:0000313" key="2">
    <source>
        <dbReference type="Proteomes" id="UP000799757"/>
    </source>
</evidence>